<dbReference type="Gene3D" id="3.40.50.1820">
    <property type="entry name" value="alpha/beta hydrolase"/>
    <property type="match status" value="1"/>
</dbReference>
<dbReference type="AlphaFoldDB" id="A0AA38VC63"/>
<dbReference type="EMBL" id="JANBVO010000038">
    <property type="protein sequence ID" value="KAJ9136746.1"/>
    <property type="molecule type" value="Genomic_DNA"/>
</dbReference>
<organism evidence="2 3">
    <name type="scientific">Pleurostoma richardsiae</name>
    <dbReference type="NCBI Taxonomy" id="41990"/>
    <lineage>
        <taxon>Eukaryota</taxon>
        <taxon>Fungi</taxon>
        <taxon>Dikarya</taxon>
        <taxon>Ascomycota</taxon>
        <taxon>Pezizomycotina</taxon>
        <taxon>Sordariomycetes</taxon>
        <taxon>Sordariomycetidae</taxon>
        <taxon>Calosphaeriales</taxon>
        <taxon>Pleurostomataceae</taxon>
        <taxon>Pleurostoma</taxon>
    </lineage>
</organism>
<keyword evidence="3" id="KW-1185">Reference proteome</keyword>
<comment type="caution">
    <text evidence="2">The sequence shown here is derived from an EMBL/GenBank/DDBJ whole genome shotgun (WGS) entry which is preliminary data.</text>
</comment>
<gene>
    <name evidence="2" type="ORF">NKR23_g9609</name>
</gene>
<dbReference type="InterPro" id="IPR000801">
    <property type="entry name" value="Esterase-like"/>
</dbReference>
<protein>
    <submittedName>
        <fullName evidence="2">Carbohydrate esterase family 1 protein</fullName>
    </submittedName>
</protein>
<feature type="signal peptide" evidence="1">
    <location>
        <begin position="1"/>
        <end position="16"/>
    </location>
</feature>
<dbReference type="Pfam" id="PF00756">
    <property type="entry name" value="Esterase"/>
    <property type="match status" value="1"/>
</dbReference>
<evidence type="ECO:0000256" key="1">
    <source>
        <dbReference type="SAM" id="SignalP"/>
    </source>
</evidence>
<reference evidence="2" key="1">
    <citation type="submission" date="2022-07" db="EMBL/GenBank/DDBJ databases">
        <title>Fungi with potential for degradation of polypropylene.</title>
        <authorList>
            <person name="Gostincar C."/>
        </authorList>
    </citation>
    <scope>NUCLEOTIDE SEQUENCE</scope>
    <source>
        <strain evidence="2">EXF-13308</strain>
    </source>
</reference>
<dbReference type="InterPro" id="IPR029058">
    <property type="entry name" value="AB_hydrolase_fold"/>
</dbReference>
<dbReference type="InterPro" id="IPR050583">
    <property type="entry name" value="Mycobacterial_A85_antigen"/>
</dbReference>
<evidence type="ECO:0000313" key="2">
    <source>
        <dbReference type="EMBL" id="KAJ9136746.1"/>
    </source>
</evidence>
<sequence length="465" mass="51331">MELGLAFLALAGLALGLPTSCTSDNSTVYWGSVNGTQVIHTGLGPTGYEVTFRFHPNATTHPKFVVLGGFGLYTNQRTASIENMMQYLPSQWQPGFFSLNTDTQYAAPGNDGTHTGGFNMTYEGDTGDWVATLPFPSGTFNYGFYPDCWQGWSYCKGLTDPSNPPIEFQAGEQVISTIQVPWDGNYQPDYMNYDNYLPYEDVSKRGRGNISFQLYPSPGSTYPAKDVHPAGIYLPAEYGTIPGKKYPVLYLAPGGGGCESDWFSQGRAHHIADRLIAEGYLEPTVIVSPDFYDLGFTVENLGPLANRTFVNFMQMGQNFVDYLIPWVEKTFDVIPDREHRAFTGLSLGGGLAITTVLNFTSTYGSVCVMSPTKGPTAGDPVFNNTLLNQTAIWVGAGLYDITLQNMKDFQNGLTAAGVLNYKTEIYPYADHDWHTWPYILYNWLKDGLWKDQVGPAHGLYTYTGA</sequence>
<dbReference type="SUPFAM" id="SSF53474">
    <property type="entry name" value="alpha/beta-Hydrolases"/>
    <property type="match status" value="1"/>
</dbReference>
<name>A0AA38VC63_9PEZI</name>
<dbReference type="Proteomes" id="UP001174694">
    <property type="component" value="Unassembled WGS sequence"/>
</dbReference>
<evidence type="ECO:0000313" key="3">
    <source>
        <dbReference type="Proteomes" id="UP001174694"/>
    </source>
</evidence>
<dbReference type="PANTHER" id="PTHR48098">
    <property type="entry name" value="ENTEROCHELIN ESTERASE-RELATED"/>
    <property type="match status" value="1"/>
</dbReference>
<accession>A0AA38VC63</accession>
<proteinExistence type="predicted"/>
<keyword evidence="1" id="KW-0732">Signal</keyword>
<feature type="chain" id="PRO_5041287886" evidence="1">
    <location>
        <begin position="17"/>
        <end position="465"/>
    </location>
</feature>